<keyword evidence="4 8" id="KW-0812">Transmembrane</keyword>
<dbReference type="SUPFAM" id="SSF118215">
    <property type="entry name" value="Proton glutamate symport protein"/>
    <property type="match status" value="1"/>
</dbReference>
<keyword evidence="3" id="KW-1003">Cell membrane</keyword>
<evidence type="ECO:0000256" key="4">
    <source>
        <dbReference type="ARBA" id="ARBA00022692"/>
    </source>
</evidence>
<dbReference type="GO" id="GO:0005886">
    <property type="term" value="C:plasma membrane"/>
    <property type="evidence" value="ECO:0007669"/>
    <property type="project" value="UniProtKB-SubCell"/>
</dbReference>
<keyword evidence="10" id="KW-1185">Reference proteome</keyword>
<dbReference type="InterPro" id="IPR036458">
    <property type="entry name" value="Na:dicarbo_symporter_sf"/>
</dbReference>
<feature type="transmembrane region" description="Helical" evidence="8">
    <location>
        <begin position="192"/>
        <end position="214"/>
    </location>
</feature>
<accession>A0A7X1B6Z0</accession>
<gene>
    <name evidence="9" type="ORF">H5P27_05640</name>
</gene>
<feature type="transmembrane region" description="Helical" evidence="8">
    <location>
        <begin position="12"/>
        <end position="32"/>
    </location>
</feature>
<feature type="transmembrane region" description="Helical" evidence="8">
    <location>
        <begin position="52"/>
        <end position="71"/>
    </location>
</feature>
<reference evidence="9 10" key="1">
    <citation type="submission" date="2020-07" db="EMBL/GenBank/DDBJ databases">
        <authorList>
            <person name="Feng X."/>
        </authorList>
    </citation>
    <scope>NUCLEOTIDE SEQUENCE [LARGE SCALE GENOMIC DNA]</scope>
    <source>
        <strain evidence="9 10">JCM23202</strain>
    </source>
</reference>
<dbReference type="EMBL" id="JACHVC010000006">
    <property type="protein sequence ID" value="MBC2605520.1"/>
    <property type="molecule type" value="Genomic_DNA"/>
</dbReference>
<dbReference type="GO" id="GO:0015293">
    <property type="term" value="F:symporter activity"/>
    <property type="evidence" value="ECO:0007669"/>
    <property type="project" value="UniProtKB-KW"/>
</dbReference>
<dbReference type="PANTHER" id="PTHR42865:SF7">
    <property type="entry name" value="PROTON_GLUTAMATE-ASPARTATE SYMPORTER"/>
    <property type="match status" value="1"/>
</dbReference>
<comment type="subcellular location">
    <subcellularLocation>
        <location evidence="1">Cell membrane</location>
        <topology evidence="1">Multi-pass membrane protein</topology>
    </subcellularLocation>
</comment>
<evidence type="ECO:0000256" key="7">
    <source>
        <dbReference type="ARBA" id="ARBA00023136"/>
    </source>
</evidence>
<proteinExistence type="predicted"/>
<evidence type="ECO:0000256" key="6">
    <source>
        <dbReference type="ARBA" id="ARBA00022989"/>
    </source>
</evidence>
<organism evidence="9 10">
    <name type="scientific">Pelagicoccus albus</name>
    <dbReference type="NCBI Taxonomy" id="415222"/>
    <lineage>
        <taxon>Bacteria</taxon>
        <taxon>Pseudomonadati</taxon>
        <taxon>Verrucomicrobiota</taxon>
        <taxon>Opitutia</taxon>
        <taxon>Puniceicoccales</taxon>
        <taxon>Pelagicoccaceae</taxon>
        <taxon>Pelagicoccus</taxon>
    </lineage>
</organism>
<dbReference type="InterPro" id="IPR001991">
    <property type="entry name" value="Na-dicarboxylate_symporter"/>
</dbReference>
<dbReference type="AlphaFoldDB" id="A0A7X1B6Z0"/>
<keyword evidence="2" id="KW-0813">Transport</keyword>
<keyword evidence="6 8" id="KW-1133">Transmembrane helix</keyword>
<feature type="transmembrane region" description="Helical" evidence="8">
    <location>
        <begin position="335"/>
        <end position="364"/>
    </location>
</feature>
<dbReference type="Proteomes" id="UP000526501">
    <property type="component" value="Unassembled WGS sequence"/>
</dbReference>
<dbReference type="Gene3D" id="1.10.3860.10">
    <property type="entry name" value="Sodium:dicarboxylate symporter"/>
    <property type="match status" value="1"/>
</dbReference>
<keyword evidence="7 8" id="KW-0472">Membrane</keyword>
<dbReference type="GO" id="GO:0006835">
    <property type="term" value="P:dicarboxylic acid transport"/>
    <property type="evidence" value="ECO:0007669"/>
    <property type="project" value="TreeGrafter"/>
</dbReference>
<feature type="transmembrane region" description="Helical" evidence="8">
    <location>
        <begin position="150"/>
        <end position="171"/>
    </location>
</feature>
<feature type="transmembrane region" description="Helical" evidence="8">
    <location>
        <begin position="226"/>
        <end position="249"/>
    </location>
</feature>
<dbReference type="PANTHER" id="PTHR42865">
    <property type="entry name" value="PROTON/GLUTAMATE-ASPARTATE SYMPORTER"/>
    <property type="match status" value="1"/>
</dbReference>
<feature type="transmembrane region" description="Helical" evidence="8">
    <location>
        <begin position="92"/>
        <end position="111"/>
    </location>
</feature>
<evidence type="ECO:0000313" key="10">
    <source>
        <dbReference type="Proteomes" id="UP000526501"/>
    </source>
</evidence>
<name>A0A7X1B6Z0_9BACT</name>
<dbReference type="Pfam" id="PF00375">
    <property type="entry name" value="SDF"/>
    <property type="match status" value="1"/>
</dbReference>
<evidence type="ECO:0000256" key="8">
    <source>
        <dbReference type="SAM" id="Phobius"/>
    </source>
</evidence>
<evidence type="ECO:0000256" key="3">
    <source>
        <dbReference type="ARBA" id="ARBA00022475"/>
    </source>
</evidence>
<evidence type="ECO:0000256" key="5">
    <source>
        <dbReference type="ARBA" id="ARBA00022847"/>
    </source>
</evidence>
<evidence type="ECO:0000256" key="2">
    <source>
        <dbReference type="ARBA" id="ARBA00022448"/>
    </source>
</evidence>
<protein>
    <submittedName>
        <fullName evidence="9">Dicarboxylate/amino acid:cation symporter</fullName>
    </submittedName>
</protein>
<dbReference type="FunFam" id="1.10.3860.10:FF:000001">
    <property type="entry name" value="C4-dicarboxylate transport protein"/>
    <property type="match status" value="1"/>
</dbReference>
<keyword evidence="5" id="KW-0769">Symport</keyword>
<comment type="caution">
    <text evidence="9">The sequence shown here is derived from an EMBL/GenBank/DDBJ whole genome shotgun (WGS) entry which is preliminary data.</text>
</comment>
<evidence type="ECO:0000256" key="1">
    <source>
        <dbReference type="ARBA" id="ARBA00004651"/>
    </source>
</evidence>
<dbReference type="PRINTS" id="PR00173">
    <property type="entry name" value="EDTRNSPORT"/>
</dbReference>
<sequence>MDISNSKLTRNILVAMVAGFVLGIGLNLLGLQEQAFVRDQILNGALGVVGDIFIRSLKLLVVPLVFVSLVCGTAAMDDVRKLGKIGVKTVALYLLTTCIAISIAMILAFVFKPGVGVETSGAEDYVATEAPTIWQVITDMFPTNPVEAMAAGNMLQIIVFSVLFGLAMVVSGEPGQRILRVFEDLNEIVLKLVSILMLIAPFGVFAKITIVFAKEGGGAIVELGKYFLLVILVLIVHAVVVYPTLLKLLSGLSPIQFLKNFYKVQIFAFSTASSNATLPITLETMEKKMGVDNSVASFTIPLGATINMDGTAIMQGVATVFIAQISGVDLTISQLLMVVVTATLASIGTAGVPGVGLVMLAMVLNQVGLPVEKISLIVGIDRILDMVRTAVNVTGDAAVTCIVAKSENQMDVASYDADPNSVG</sequence>
<dbReference type="RefSeq" id="WP_185659395.1">
    <property type="nucleotide sequence ID" value="NZ_CAWPOO010000006.1"/>
</dbReference>
<evidence type="ECO:0000313" key="9">
    <source>
        <dbReference type="EMBL" id="MBC2605520.1"/>
    </source>
</evidence>